<accession>A0ABN8SUW5</accession>
<dbReference type="Proteomes" id="UP001159427">
    <property type="component" value="Unassembled WGS sequence"/>
</dbReference>
<feature type="domain" description="DUF6589" evidence="2">
    <location>
        <begin position="42"/>
        <end position="558"/>
    </location>
</feature>
<sequence>MHWIAHYVTFDRVPSDHLDDSKPISDGTRFENIEYLLCQSKLEKLRSDFIVLVARILAEFFEFMEPLKSAIPKHIQHNLSVIIGLPVVLYNQSKHADVCQYLEYVQKLLVDIYKPQNQDMPVNADEVLNNIKVPLGGDLLGRARITGAKKTRLGCDSAAERFESIVETPALWYAKQFFLGYIWEQLYKPTPASGRRDIGTLYYSRQNFGLVNVPPRVQDNYSSCESLMLSAAKAYICAAFMAWAGTTDTATSPSWVSCTAKERNSAVQWECLQIQTGKFVDEYQLEQQCQQKENQRRSAGNDDEMTAISSPAKQPYSSGSGVILLQKSEDYKVLAVGKVVEVDAPISVPEKHVPVFVASIEECASAILAPGNVVFWPTDLLAVYRSPTMGTADIQYNISYIPPGSEEDRYLNYGLQVIQLGMMFMQLNDTEGEGDGERSLINWKMLLLYYFRSRPRGKKYAFEAMRFITCVKGLYTEKIAHRVLHAQFVNPKGGEGSNYANDLKMEHLVGDNKVSLRGLCGNKTLKAVQRYSAAAYGLKECCIQYDDECGIHPESTKHTHACTTQDVKAMLTIVQQARPFQYQKGR</sequence>
<feature type="region of interest" description="Disordered" evidence="1">
    <location>
        <begin position="291"/>
        <end position="313"/>
    </location>
</feature>
<evidence type="ECO:0000313" key="3">
    <source>
        <dbReference type="EMBL" id="CAH3195060.1"/>
    </source>
</evidence>
<keyword evidence="4" id="KW-1185">Reference proteome</keyword>
<dbReference type="InterPro" id="IPR046496">
    <property type="entry name" value="DUF6589"/>
</dbReference>
<evidence type="ECO:0000313" key="4">
    <source>
        <dbReference type="Proteomes" id="UP001159427"/>
    </source>
</evidence>
<dbReference type="Pfam" id="PF20231">
    <property type="entry name" value="DUF6589"/>
    <property type="match status" value="1"/>
</dbReference>
<comment type="caution">
    <text evidence="3">The sequence shown here is derived from an EMBL/GenBank/DDBJ whole genome shotgun (WGS) entry which is preliminary data.</text>
</comment>
<evidence type="ECO:0000259" key="2">
    <source>
        <dbReference type="Pfam" id="PF20231"/>
    </source>
</evidence>
<reference evidence="3 4" key="1">
    <citation type="submission" date="2022-05" db="EMBL/GenBank/DDBJ databases">
        <authorList>
            <consortium name="Genoscope - CEA"/>
            <person name="William W."/>
        </authorList>
    </citation>
    <scope>NUCLEOTIDE SEQUENCE [LARGE SCALE GENOMIC DNA]</scope>
</reference>
<proteinExistence type="predicted"/>
<gene>
    <name evidence="3" type="ORF">PEVE_00029308</name>
</gene>
<dbReference type="EMBL" id="CALNXI010004090">
    <property type="protein sequence ID" value="CAH3195060.1"/>
    <property type="molecule type" value="Genomic_DNA"/>
</dbReference>
<organism evidence="3 4">
    <name type="scientific">Porites evermanni</name>
    <dbReference type="NCBI Taxonomy" id="104178"/>
    <lineage>
        <taxon>Eukaryota</taxon>
        <taxon>Metazoa</taxon>
        <taxon>Cnidaria</taxon>
        <taxon>Anthozoa</taxon>
        <taxon>Hexacorallia</taxon>
        <taxon>Scleractinia</taxon>
        <taxon>Fungiina</taxon>
        <taxon>Poritidae</taxon>
        <taxon>Porites</taxon>
    </lineage>
</organism>
<name>A0ABN8SUW5_9CNID</name>
<evidence type="ECO:0000256" key="1">
    <source>
        <dbReference type="SAM" id="MobiDB-lite"/>
    </source>
</evidence>
<protein>
    <recommendedName>
        <fullName evidence="2">DUF6589 domain-containing protein</fullName>
    </recommendedName>
</protein>